<evidence type="ECO:0000313" key="4">
    <source>
        <dbReference type="Proteomes" id="UP000177092"/>
    </source>
</evidence>
<keyword evidence="1" id="KW-0175">Coiled coil</keyword>
<dbReference type="Pfam" id="PF05137">
    <property type="entry name" value="PilN"/>
    <property type="match status" value="1"/>
</dbReference>
<gene>
    <name evidence="3" type="ORF">A3D03_05740</name>
</gene>
<comment type="caution">
    <text evidence="3">The sequence shown here is derived from an EMBL/GenBank/DDBJ whole genome shotgun (WGS) entry which is preliminary data.</text>
</comment>
<reference evidence="3 4" key="1">
    <citation type="journal article" date="2016" name="Nat. Commun.">
        <title>Thousands of microbial genomes shed light on interconnected biogeochemical processes in an aquifer system.</title>
        <authorList>
            <person name="Anantharaman K."/>
            <person name="Brown C.T."/>
            <person name="Hug L.A."/>
            <person name="Sharon I."/>
            <person name="Castelle C.J."/>
            <person name="Probst A.J."/>
            <person name="Thomas B.C."/>
            <person name="Singh A."/>
            <person name="Wilkins M.J."/>
            <person name="Karaoz U."/>
            <person name="Brodie E.L."/>
            <person name="Williams K.H."/>
            <person name="Hubbard S.S."/>
            <person name="Banfield J.F."/>
        </authorList>
    </citation>
    <scope>NUCLEOTIDE SEQUENCE [LARGE SCALE GENOMIC DNA]</scope>
</reference>
<evidence type="ECO:0000256" key="2">
    <source>
        <dbReference type="SAM" id="Phobius"/>
    </source>
</evidence>
<dbReference type="EMBL" id="MFJN01000028">
    <property type="protein sequence ID" value="OGG21121.1"/>
    <property type="molecule type" value="Genomic_DNA"/>
</dbReference>
<keyword evidence="2" id="KW-0812">Transmembrane</keyword>
<dbReference type="Proteomes" id="UP000177092">
    <property type="component" value="Unassembled WGS sequence"/>
</dbReference>
<proteinExistence type="predicted"/>
<dbReference type="PANTHER" id="PTHR40278:SF1">
    <property type="entry name" value="DNA UTILIZATION PROTEIN HOFN"/>
    <property type="match status" value="1"/>
</dbReference>
<name>A0A1F6A8W9_9BACT</name>
<accession>A0A1F6A8W9</accession>
<keyword evidence="2" id="KW-1133">Transmembrane helix</keyword>
<dbReference type="AlphaFoldDB" id="A0A1F6A8W9"/>
<organism evidence="3 4">
    <name type="scientific">Candidatus Gottesmanbacteria bacterium RIFCSPHIGHO2_02_FULL_40_13</name>
    <dbReference type="NCBI Taxonomy" id="1798384"/>
    <lineage>
        <taxon>Bacteria</taxon>
        <taxon>Candidatus Gottesmaniibacteriota</taxon>
    </lineage>
</organism>
<keyword evidence="2" id="KW-0472">Membrane</keyword>
<dbReference type="PANTHER" id="PTHR40278">
    <property type="entry name" value="DNA UTILIZATION PROTEIN HOFN"/>
    <property type="match status" value="1"/>
</dbReference>
<dbReference type="InterPro" id="IPR007813">
    <property type="entry name" value="PilN"/>
</dbReference>
<feature type="transmembrane region" description="Helical" evidence="2">
    <location>
        <begin position="33"/>
        <end position="53"/>
    </location>
</feature>
<evidence type="ECO:0008006" key="5">
    <source>
        <dbReference type="Google" id="ProtNLM"/>
    </source>
</evidence>
<protein>
    <recommendedName>
        <fullName evidence="5">Fimbrial assembly protein</fullName>
    </recommendedName>
</protein>
<feature type="coiled-coil region" evidence="1">
    <location>
        <begin position="62"/>
        <end position="96"/>
    </location>
</feature>
<dbReference type="InterPro" id="IPR052534">
    <property type="entry name" value="Extracell_DNA_Util/SecSys_Comp"/>
</dbReference>
<evidence type="ECO:0000313" key="3">
    <source>
        <dbReference type="EMBL" id="OGG21121.1"/>
    </source>
</evidence>
<evidence type="ECO:0000256" key="1">
    <source>
        <dbReference type="SAM" id="Coils"/>
    </source>
</evidence>
<dbReference type="STRING" id="1798384.A3D03_05740"/>
<sequence>MSAQKKQVNINLIKRPDENSGFFNQFLSWAFSYGRYIIIVTQIIVLSVFFLRFKFDREHADLKESVSQKQAIIESVRDLENEVKGLQSKLSDIRKIVTSQEIPVNVLRFLQENSPTDTSYSHINYSNGKITFTASTNSLKSFSSLLKNIQTEDKFSEVNLEDIQRRKNGRIEFTISSKINIIKFS</sequence>